<comment type="caution">
    <text evidence="1">The sequence shown here is derived from an EMBL/GenBank/DDBJ whole genome shotgun (WGS) entry which is preliminary data.</text>
</comment>
<sequence length="78" mass="9073">SECGASAPPCRFCTQLTRLDRKPAKMQAFRSNESKNIKSLRLCRLFELFHPRMEKRPQKDAQSQAFHHFACYQGEKDA</sequence>
<feature type="non-terminal residue" evidence="1">
    <location>
        <position position="1"/>
    </location>
</feature>
<name>A0ABU6GJ25_9BACL</name>
<accession>A0ABU6GJ25</accession>
<protein>
    <submittedName>
        <fullName evidence="1">Uncharacterized protein</fullName>
    </submittedName>
</protein>
<dbReference type="EMBL" id="JARLKY010000165">
    <property type="protein sequence ID" value="MEC0232723.1"/>
    <property type="molecule type" value="Genomic_DNA"/>
</dbReference>
<organism evidence="1 2">
    <name type="scientific">Paenibacillus alba</name>
    <dbReference type="NCBI Taxonomy" id="1197127"/>
    <lineage>
        <taxon>Bacteria</taxon>
        <taxon>Bacillati</taxon>
        <taxon>Bacillota</taxon>
        <taxon>Bacilli</taxon>
        <taxon>Bacillales</taxon>
        <taxon>Paenibacillaceae</taxon>
        <taxon>Paenibacillus</taxon>
    </lineage>
</organism>
<dbReference type="Proteomes" id="UP001338137">
    <property type="component" value="Unassembled WGS sequence"/>
</dbReference>
<reference evidence="1 2" key="1">
    <citation type="submission" date="2023-03" db="EMBL/GenBank/DDBJ databases">
        <title>Bacillus Genome Sequencing.</title>
        <authorList>
            <person name="Dunlap C."/>
        </authorList>
    </citation>
    <scope>NUCLEOTIDE SEQUENCE [LARGE SCALE GENOMIC DNA]</scope>
    <source>
        <strain evidence="1 2">BD-533</strain>
    </source>
</reference>
<evidence type="ECO:0000313" key="1">
    <source>
        <dbReference type="EMBL" id="MEC0232723.1"/>
    </source>
</evidence>
<dbReference type="RefSeq" id="WP_326076944.1">
    <property type="nucleotide sequence ID" value="NZ_JARLKY010000165.1"/>
</dbReference>
<keyword evidence="2" id="KW-1185">Reference proteome</keyword>
<evidence type="ECO:0000313" key="2">
    <source>
        <dbReference type="Proteomes" id="UP001338137"/>
    </source>
</evidence>
<gene>
    <name evidence="1" type="ORF">P4I72_37100</name>
</gene>
<proteinExistence type="predicted"/>